<dbReference type="SMART" id="SM00448">
    <property type="entry name" value="REC"/>
    <property type="match status" value="1"/>
</dbReference>
<evidence type="ECO:0000313" key="9">
    <source>
        <dbReference type="EMBL" id="QDP95105.1"/>
    </source>
</evidence>
<proteinExistence type="predicted"/>
<dbReference type="GO" id="GO:0003677">
    <property type="term" value="F:DNA binding"/>
    <property type="evidence" value="ECO:0007669"/>
    <property type="project" value="UniProtKB-KW"/>
</dbReference>
<dbReference type="KEGG" id="mik:FOE78_03510"/>
<dbReference type="CDD" id="cd06170">
    <property type="entry name" value="LuxR_C_like"/>
    <property type="match status" value="1"/>
</dbReference>
<dbReference type="GO" id="GO:0006355">
    <property type="term" value="P:regulation of DNA-templated transcription"/>
    <property type="evidence" value="ECO:0007669"/>
    <property type="project" value="InterPro"/>
</dbReference>
<dbReference type="InterPro" id="IPR011006">
    <property type="entry name" value="CheY-like_superfamily"/>
</dbReference>
<dbReference type="InterPro" id="IPR058245">
    <property type="entry name" value="NreC/VraR/RcsB-like_REC"/>
</dbReference>
<dbReference type="GO" id="GO:0000160">
    <property type="term" value="P:phosphorelay signal transduction system"/>
    <property type="evidence" value="ECO:0007669"/>
    <property type="project" value="InterPro"/>
</dbReference>
<feature type="region of interest" description="Disordered" evidence="6">
    <location>
        <begin position="1"/>
        <end position="23"/>
    </location>
</feature>
<evidence type="ECO:0000259" key="8">
    <source>
        <dbReference type="PROSITE" id="PS50110"/>
    </source>
</evidence>
<dbReference type="PANTHER" id="PTHR43214">
    <property type="entry name" value="TWO-COMPONENT RESPONSE REGULATOR"/>
    <property type="match status" value="1"/>
</dbReference>
<dbReference type="PROSITE" id="PS50043">
    <property type="entry name" value="HTH_LUXR_2"/>
    <property type="match status" value="1"/>
</dbReference>
<evidence type="ECO:0000256" key="1">
    <source>
        <dbReference type="ARBA" id="ARBA00022553"/>
    </source>
</evidence>
<keyword evidence="1 5" id="KW-0597">Phosphoprotein</keyword>
<name>A0A516PV89_9ACTN</name>
<dbReference type="Proteomes" id="UP000319263">
    <property type="component" value="Chromosome"/>
</dbReference>
<dbReference type="PROSITE" id="PS00622">
    <property type="entry name" value="HTH_LUXR_1"/>
    <property type="match status" value="1"/>
</dbReference>
<evidence type="ECO:0000256" key="4">
    <source>
        <dbReference type="ARBA" id="ARBA00023163"/>
    </source>
</evidence>
<keyword evidence="10" id="KW-1185">Reference proteome</keyword>
<evidence type="ECO:0000256" key="6">
    <source>
        <dbReference type="SAM" id="MobiDB-lite"/>
    </source>
</evidence>
<dbReference type="InterPro" id="IPR000792">
    <property type="entry name" value="Tscrpt_reg_LuxR_C"/>
</dbReference>
<dbReference type="AlphaFoldDB" id="A0A516PV89"/>
<gene>
    <name evidence="9" type="ORF">FOE78_03510</name>
</gene>
<evidence type="ECO:0000256" key="2">
    <source>
        <dbReference type="ARBA" id="ARBA00023015"/>
    </source>
</evidence>
<reference evidence="9 10" key="1">
    <citation type="submission" date="2019-07" db="EMBL/GenBank/DDBJ databases">
        <title>Microlunatus dokdonensis sp. nov. isolated from the rhizospheric soil of the wild plant Elymus tsukushiensis.</title>
        <authorList>
            <person name="Ghim S.-Y."/>
            <person name="Hwang Y.-J."/>
            <person name="Son J.-S."/>
            <person name="Shin J.-H."/>
        </authorList>
    </citation>
    <scope>NUCLEOTIDE SEQUENCE [LARGE SCALE GENOMIC DNA]</scope>
    <source>
        <strain evidence="9 10">KUDC0627</strain>
    </source>
</reference>
<dbReference type="InterPro" id="IPR001789">
    <property type="entry name" value="Sig_transdc_resp-reg_receiver"/>
</dbReference>
<dbReference type="InterPro" id="IPR039420">
    <property type="entry name" value="WalR-like"/>
</dbReference>
<feature type="domain" description="Response regulatory" evidence="8">
    <location>
        <begin position="24"/>
        <end position="140"/>
    </location>
</feature>
<protein>
    <submittedName>
        <fullName evidence="9">Response regulator transcription factor</fullName>
    </submittedName>
</protein>
<evidence type="ECO:0000313" key="10">
    <source>
        <dbReference type="Proteomes" id="UP000319263"/>
    </source>
</evidence>
<dbReference type="CDD" id="cd17535">
    <property type="entry name" value="REC_NarL-like"/>
    <property type="match status" value="1"/>
</dbReference>
<dbReference type="Pfam" id="PF00196">
    <property type="entry name" value="GerE"/>
    <property type="match status" value="1"/>
</dbReference>
<dbReference type="PRINTS" id="PR00038">
    <property type="entry name" value="HTHLUXR"/>
</dbReference>
<organism evidence="9 10">
    <name type="scientific">Microlunatus elymi</name>
    <dbReference type="NCBI Taxonomy" id="2596828"/>
    <lineage>
        <taxon>Bacteria</taxon>
        <taxon>Bacillati</taxon>
        <taxon>Actinomycetota</taxon>
        <taxon>Actinomycetes</taxon>
        <taxon>Propionibacteriales</taxon>
        <taxon>Propionibacteriaceae</taxon>
        <taxon>Microlunatus</taxon>
    </lineage>
</organism>
<evidence type="ECO:0000256" key="5">
    <source>
        <dbReference type="PROSITE-ProRule" id="PRU00169"/>
    </source>
</evidence>
<dbReference type="PANTHER" id="PTHR43214:SF24">
    <property type="entry name" value="TRANSCRIPTIONAL REGULATORY PROTEIN NARL-RELATED"/>
    <property type="match status" value="1"/>
</dbReference>
<keyword evidence="3" id="KW-0238">DNA-binding</keyword>
<dbReference type="SUPFAM" id="SSF52172">
    <property type="entry name" value="CheY-like"/>
    <property type="match status" value="1"/>
</dbReference>
<keyword evidence="4" id="KW-0804">Transcription</keyword>
<dbReference type="PROSITE" id="PS50110">
    <property type="entry name" value="RESPONSE_REGULATORY"/>
    <property type="match status" value="1"/>
</dbReference>
<sequence>MVGVTEPPAGRSTGTESDPSRPTRILIVDDDPIVRSALGLMLGGQPDFSVVGEAINGRDCLAQLGTLQPDLILMDLRMPVLDGIRTTREITAGHPTITVIALTTFDTDDMVLAALSAGADGFLLKDTPPAKLVSAIRAVRDGEPILSPSAVRTLLHHVQADDRTERRERARARLAELSERELEVAMAIADGANNAEIAGRLQLSVPTVKTYVSRLLDRLELNNRVQIAICVQQAELTP</sequence>
<evidence type="ECO:0000256" key="3">
    <source>
        <dbReference type="ARBA" id="ARBA00023125"/>
    </source>
</evidence>
<dbReference type="EMBL" id="CP041692">
    <property type="protein sequence ID" value="QDP95105.1"/>
    <property type="molecule type" value="Genomic_DNA"/>
</dbReference>
<dbReference type="OrthoDB" id="9808843at2"/>
<keyword evidence="2" id="KW-0805">Transcription regulation</keyword>
<dbReference type="Pfam" id="PF00072">
    <property type="entry name" value="Response_reg"/>
    <property type="match status" value="1"/>
</dbReference>
<dbReference type="SMART" id="SM00421">
    <property type="entry name" value="HTH_LUXR"/>
    <property type="match status" value="1"/>
</dbReference>
<evidence type="ECO:0000259" key="7">
    <source>
        <dbReference type="PROSITE" id="PS50043"/>
    </source>
</evidence>
<accession>A0A516PV89</accession>
<feature type="domain" description="HTH luxR-type" evidence="7">
    <location>
        <begin position="170"/>
        <end position="235"/>
    </location>
</feature>
<feature type="modified residue" description="4-aspartylphosphate" evidence="5">
    <location>
        <position position="75"/>
    </location>
</feature>
<dbReference type="Gene3D" id="3.40.50.2300">
    <property type="match status" value="1"/>
</dbReference>